<dbReference type="OrthoDB" id="9812921at2"/>
<keyword evidence="5" id="KW-1185">Reference proteome</keyword>
<dbReference type="InterPro" id="IPR001375">
    <property type="entry name" value="Peptidase_S9_cat"/>
</dbReference>
<proteinExistence type="predicted"/>
<dbReference type="Pfam" id="PF00326">
    <property type="entry name" value="Peptidase_S9"/>
    <property type="match status" value="1"/>
</dbReference>
<protein>
    <submittedName>
        <fullName evidence="4">Dipeptidyl aminopeptidase/acylaminoacyl peptidase</fullName>
    </submittedName>
</protein>
<keyword evidence="4" id="KW-0645">Protease</keyword>
<keyword evidence="1" id="KW-0378">Hydrolase</keyword>
<dbReference type="InterPro" id="IPR029058">
    <property type="entry name" value="AB_hydrolase_fold"/>
</dbReference>
<keyword evidence="2" id="KW-0732">Signal</keyword>
<dbReference type="GO" id="GO:0006508">
    <property type="term" value="P:proteolysis"/>
    <property type="evidence" value="ECO:0007669"/>
    <property type="project" value="InterPro"/>
</dbReference>
<feature type="signal peptide" evidence="2">
    <location>
        <begin position="1"/>
        <end position="24"/>
    </location>
</feature>
<evidence type="ECO:0000313" key="4">
    <source>
        <dbReference type="EMBL" id="RKR82386.1"/>
    </source>
</evidence>
<dbReference type="PANTHER" id="PTHR42776">
    <property type="entry name" value="SERINE PEPTIDASE S9 FAMILY MEMBER"/>
    <property type="match status" value="1"/>
</dbReference>
<dbReference type="SUPFAM" id="SSF53474">
    <property type="entry name" value="alpha/beta-Hydrolases"/>
    <property type="match status" value="1"/>
</dbReference>
<reference evidence="4 5" key="1">
    <citation type="submission" date="2018-10" db="EMBL/GenBank/DDBJ databases">
        <title>Genomic Encyclopedia of Archaeal and Bacterial Type Strains, Phase II (KMG-II): from individual species to whole genera.</title>
        <authorList>
            <person name="Goeker M."/>
        </authorList>
    </citation>
    <scope>NUCLEOTIDE SEQUENCE [LARGE SCALE GENOMIC DNA]</scope>
    <source>
        <strain evidence="4 5">DSM 18602</strain>
    </source>
</reference>
<dbReference type="AlphaFoldDB" id="A0A495J077"/>
<dbReference type="RefSeq" id="WP_121197989.1">
    <property type="nucleotide sequence ID" value="NZ_RBKU01000001.1"/>
</dbReference>
<sequence>MKFIFRKIALILTTLIELSGLTFAQEGKRPLQITDLENWPELNYNYDLSPNGKYLYYSVANEISDLPVLHLKRVDNTWEKRIVSLNSVTFSSDSKYAFFLKGDTLIKQTLGSARADSIFDVSDFRLFQFEREDYIAYHSKDDLIIKNLKNNRQTAFKGFLTYFVSPDHSSLMIVTNSSSKQILMSYVFSTNQTKEIWRAISFGKVIFSKRNDKIAFDATNMNTGTEDYREVFVYDLNKGAAIERIHEDKLAGNGLKFLQIEQFVADDKCILITLSALKIETRIPHSASVDVYNYSDTISRVVQNTVWGNGIKTQFNTVFRFSDQKVIYREGKFSTFSIKSNDQVGFELPNLETNKNVLLDNKPSLILLSDGTKNILNFSSIPNDNSSPNGKYVILEEHKGDSTDFISYNITSGKCVNLTKSLRTPFSDLKSDEPWKQRGFRIQKWLMGKDLIILGDNFDLWEIDLNGKLSPKCLTGGYGRRNEIRFQISELNNFENSNYIDLKSDKVSKLILTSFNYKNIDNDYYEINIHKSQVPKRLTNGGYQYEAIDINARSKQVRIFNKAAKNVNSYLISKQNTNEKNLFITSDFKNFRQISKINPEKKFNWFDAKLIPFTRTDNKKALGILYKPQNFSESKKYPVIFYSYQQESPSLNNYISPALCNSIVNIPYYVSNGYLVYVYDINVRYDQGNAAESAMRCLTGAANEIVKLPFVDSTKMAFEGYSWSGFLSNYFVTHTNRFTAAASGGGFSDMFEGFGAVTKESAHVATSIIAYDDLGSPFANLQNFIKNSPKLYADKVTTPLLILHNQGDARVNFTQDLGFFNVLSDLGKKVWLLSYDGEGHGIFNSIDNQIDYTIRLKQFFDYYLKNAPAPKWMVEGVPANMKQIHDGLGLEPVGVKPR</sequence>
<dbReference type="SUPFAM" id="SSF82171">
    <property type="entry name" value="DPP6 N-terminal domain-like"/>
    <property type="match status" value="1"/>
</dbReference>
<accession>A0A495J077</accession>
<organism evidence="4 5">
    <name type="scientific">Mucilaginibacter gracilis</name>
    <dbReference type="NCBI Taxonomy" id="423350"/>
    <lineage>
        <taxon>Bacteria</taxon>
        <taxon>Pseudomonadati</taxon>
        <taxon>Bacteroidota</taxon>
        <taxon>Sphingobacteriia</taxon>
        <taxon>Sphingobacteriales</taxon>
        <taxon>Sphingobacteriaceae</taxon>
        <taxon>Mucilaginibacter</taxon>
    </lineage>
</organism>
<dbReference type="Gene3D" id="3.40.50.1820">
    <property type="entry name" value="alpha/beta hydrolase"/>
    <property type="match status" value="1"/>
</dbReference>
<gene>
    <name evidence="4" type="ORF">BDD43_2563</name>
</gene>
<evidence type="ECO:0000313" key="5">
    <source>
        <dbReference type="Proteomes" id="UP000268007"/>
    </source>
</evidence>
<dbReference type="GO" id="GO:0004252">
    <property type="term" value="F:serine-type endopeptidase activity"/>
    <property type="evidence" value="ECO:0007669"/>
    <property type="project" value="TreeGrafter"/>
</dbReference>
<keyword evidence="4" id="KW-0031">Aminopeptidase</keyword>
<evidence type="ECO:0000259" key="3">
    <source>
        <dbReference type="Pfam" id="PF00326"/>
    </source>
</evidence>
<dbReference type="Proteomes" id="UP000268007">
    <property type="component" value="Unassembled WGS sequence"/>
</dbReference>
<dbReference type="PANTHER" id="PTHR42776:SF27">
    <property type="entry name" value="DIPEPTIDYL PEPTIDASE FAMILY MEMBER 6"/>
    <property type="match status" value="1"/>
</dbReference>
<evidence type="ECO:0000256" key="1">
    <source>
        <dbReference type="ARBA" id="ARBA00022801"/>
    </source>
</evidence>
<feature type="domain" description="Peptidase S9 prolyl oligopeptidase catalytic" evidence="3">
    <location>
        <begin position="701"/>
        <end position="866"/>
    </location>
</feature>
<name>A0A495J077_9SPHI</name>
<dbReference type="GO" id="GO:0004177">
    <property type="term" value="F:aminopeptidase activity"/>
    <property type="evidence" value="ECO:0007669"/>
    <property type="project" value="UniProtKB-KW"/>
</dbReference>
<dbReference type="EMBL" id="RBKU01000001">
    <property type="protein sequence ID" value="RKR82386.1"/>
    <property type="molecule type" value="Genomic_DNA"/>
</dbReference>
<evidence type="ECO:0000256" key="2">
    <source>
        <dbReference type="SAM" id="SignalP"/>
    </source>
</evidence>
<feature type="chain" id="PRO_5019835125" evidence="2">
    <location>
        <begin position="25"/>
        <end position="898"/>
    </location>
</feature>
<comment type="caution">
    <text evidence="4">The sequence shown here is derived from an EMBL/GenBank/DDBJ whole genome shotgun (WGS) entry which is preliminary data.</text>
</comment>